<keyword evidence="7" id="KW-1185">Reference proteome</keyword>
<name>A0A6S7J915_PARCT</name>
<keyword evidence="2 3" id="KW-0694">RNA-binding</keyword>
<comment type="caution">
    <text evidence="6">The sequence shown here is derived from an EMBL/GenBank/DDBJ whole genome shotgun (WGS) entry which is preliminary data.</text>
</comment>
<dbReference type="InterPro" id="IPR012677">
    <property type="entry name" value="Nucleotide-bd_a/b_plait_sf"/>
</dbReference>
<dbReference type="GO" id="GO:0003723">
    <property type="term" value="F:RNA binding"/>
    <property type="evidence" value="ECO:0007669"/>
    <property type="project" value="UniProtKB-UniRule"/>
</dbReference>
<dbReference type="FunFam" id="3.30.70.330:FF:000012">
    <property type="entry name" value="RNA-binding motif, single-stranded-interacting protein 3 isoform 1"/>
    <property type="match status" value="1"/>
</dbReference>
<dbReference type="PANTHER" id="PTHR24012">
    <property type="entry name" value="RNA BINDING PROTEIN"/>
    <property type="match status" value="1"/>
</dbReference>
<feature type="region of interest" description="Disordered" evidence="4">
    <location>
        <begin position="136"/>
        <end position="168"/>
    </location>
</feature>
<dbReference type="Gene3D" id="3.30.70.330">
    <property type="match status" value="2"/>
</dbReference>
<proteinExistence type="predicted"/>
<feature type="non-terminal residue" evidence="6">
    <location>
        <position position="1"/>
    </location>
</feature>
<dbReference type="SUPFAM" id="SSF54928">
    <property type="entry name" value="RNA-binding domain, RBD"/>
    <property type="match status" value="1"/>
</dbReference>
<feature type="compositionally biased region" description="Basic and acidic residues" evidence="4">
    <location>
        <begin position="61"/>
        <end position="72"/>
    </location>
</feature>
<feature type="domain" description="RRM" evidence="5">
    <location>
        <begin position="173"/>
        <end position="244"/>
    </location>
</feature>
<feature type="compositionally biased region" description="Basic residues" evidence="4">
    <location>
        <begin position="73"/>
        <end position="85"/>
    </location>
</feature>
<evidence type="ECO:0000256" key="3">
    <source>
        <dbReference type="PROSITE-ProRule" id="PRU00176"/>
    </source>
</evidence>
<feature type="compositionally biased region" description="Polar residues" evidence="4">
    <location>
        <begin position="45"/>
        <end position="60"/>
    </location>
</feature>
<accession>A0A6S7J915</accession>
<keyword evidence="1" id="KW-0677">Repeat</keyword>
<feature type="compositionally biased region" description="Basic and acidic residues" evidence="4">
    <location>
        <begin position="1"/>
        <end position="10"/>
    </location>
</feature>
<dbReference type="EMBL" id="CACRXK020007963">
    <property type="protein sequence ID" value="CAB4013641.1"/>
    <property type="molecule type" value="Genomic_DNA"/>
</dbReference>
<feature type="domain" description="RRM" evidence="5">
    <location>
        <begin position="250"/>
        <end position="296"/>
    </location>
</feature>
<evidence type="ECO:0000313" key="7">
    <source>
        <dbReference type="Proteomes" id="UP001152795"/>
    </source>
</evidence>
<dbReference type="OrthoDB" id="271725at2759"/>
<feature type="compositionally biased region" description="Low complexity" evidence="4">
    <location>
        <begin position="156"/>
        <end position="167"/>
    </location>
</feature>
<evidence type="ECO:0000313" key="6">
    <source>
        <dbReference type="EMBL" id="CAB4013641.1"/>
    </source>
</evidence>
<dbReference type="InterPro" id="IPR035979">
    <property type="entry name" value="RBD_domain_sf"/>
</dbReference>
<evidence type="ECO:0000256" key="2">
    <source>
        <dbReference type="ARBA" id="ARBA00022884"/>
    </source>
</evidence>
<dbReference type="AlphaFoldDB" id="A0A6S7J915"/>
<sequence>MNENTSHTEELAQTNRITSRSESDELSDCSSEQDSRLSGTVEHSGGTNSEQNLENDANRQVTEKKGDGESEKKKHRQSPSYKKQKANFINQNKPRNNNYIPRGRYQGQPNHYPRYQQPWPINYAYQAPNYFPAYQQPSFTPISSPPAINGSHNGGRRSSSDSSTGSTEKLSKTNLYIRGLKASTTDEDLVTLCRDYGTIISTKAILHKDSNLCYGFVDFEHPQSAQTAVAALTAKGIQAQMAKQQEQDPTNLYFQNLPYHFDETILEKMLISYGTVISTRILRDTNSYSKGVGFASNSGLDINLFSTISKSMH</sequence>
<dbReference type="PROSITE" id="PS50102">
    <property type="entry name" value="RRM"/>
    <property type="match status" value="2"/>
</dbReference>
<evidence type="ECO:0000256" key="1">
    <source>
        <dbReference type="ARBA" id="ARBA00022737"/>
    </source>
</evidence>
<organism evidence="6 7">
    <name type="scientific">Paramuricea clavata</name>
    <name type="common">Red gorgonian</name>
    <name type="synonym">Violescent sea-whip</name>
    <dbReference type="NCBI Taxonomy" id="317549"/>
    <lineage>
        <taxon>Eukaryota</taxon>
        <taxon>Metazoa</taxon>
        <taxon>Cnidaria</taxon>
        <taxon>Anthozoa</taxon>
        <taxon>Octocorallia</taxon>
        <taxon>Malacalcyonacea</taxon>
        <taxon>Plexauridae</taxon>
        <taxon>Paramuricea</taxon>
    </lineage>
</organism>
<reference evidence="6" key="1">
    <citation type="submission" date="2020-04" db="EMBL/GenBank/DDBJ databases">
        <authorList>
            <person name="Alioto T."/>
            <person name="Alioto T."/>
            <person name="Gomez Garrido J."/>
        </authorList>
    </citation>
    <scope>NUCLEOTIDE SEQUENCE</scope>
    <source>
        <strain evidence="6">A484AB</strain>
    </source>
</reference>
<dbReference type="Pfam" id="PF00076">
    <property type="entry name" value="RRM_1"/>
    <property type="match status" value="1"/>
</dbReference>
<dbReference type="SMART" id="SM00360">
    <property type="entry name" value="RRM"/>
    <property type="match status" value="2"/>
</dbReference>
<evidence type="ECO:0000256" key="4">
    <source>
        <dbReference type="SAM" id="MobiDB-lite"/>
    </source>
</evidence>
<evidence type="ECO:0000259" key="5">
    <source>
        <dbReference type="PROSITE" id="PS50102"/>
    </source>
</evidence>
<dbReference type="InterPro" id="IPR000504">
    <property type="entry name" value="RRM_dom"/>
</dbReference>
<feature type="compositionally biased region" description="Polar residues" evidence="4">
    <location>
        <begin position="87"/>
        <end position="99"/>
    </location>
</feature>
<dbReference type="Proteomes" id="UP001152795">
    <property type="component" value="Unassembled WGS sequence"/>
</dbReference>
<protein>
    <submittedName>
        <fullName evidence="6">RNA-binding motif, single-stranded-interacting 1-like isoform X1</fullName>
    </submittedName>
</protein>
<feature type="region of interest" description="Disordered" evidence="4">
    <location>
        <begin position="1"/>
        <end position="113"/>
    </location>
</feature>
<gene>
    <name evidence="6" type="ORF">PACLA_8A032268</name>
</gene>